<feature type="transmembrane region" description="Helical" evidence="6">
    <location>
        <begin position="129"/>
        <end position="145"/>
    </location>
</feature>
<protein>
    <submittedName>
        <fullName evidence="7">ABC transporter ATP-binding protein</fullName>
    </submittedName>
</protein>
<dbReference type="Proteomes" id="UP000325797">
    <property type="component" value="Chromosome"/>
</dbReference>
<keyword evidence="2" id="KW-1003">Cell membrane</keyword>
<evidence type="ECO:0000256" key="5">
    <source>
        <dbReference type="ARBA" id="ARBA00023136"/>
    </source>
</evidence>
<keyword evidence="7" id="KW-0067">ATP-binding</keyword>
<dbReference type="Pfam" id="PF02653">
    <property type="entry name" value="BPD_transp_2"/>
    <property type="match status" value="1"/>
</dbReference>
<dbReference type="InterPro" id="IPR043428">
    <property type="entry name" value="LivM-like"/>
</dbReference>
<evidence type="ECO:0000256" key="1">
    <source>
        <dbReference type="ARBA" id="ARBA00004651"/>
    </source>
</evidence>
<keyword evidence="4 6" id="KW-1133">Transmembrane helix</keyword>
<name>A0A5J6N9K8_9PROT</name>
<evidence type="ECO:0000256" key="4">
    <source>
        <dbReference type="ARBA" id="ARBA00022989"/>
    </source>
</evidence>
<dbReference type="InterPro" id="IPR001851">
    <property type="entry name" value="ABC_transp_permease"/>
</dbReference>
<evidence type="ECO:0000256" key="6">
    <source>
        <dbReference type="SAM" id="Phobius"/>
    </source>
</evidence>
<keyword evidence="8" id="KW-1185">Reference proteome</keyword>
<dbReference type="CDD" id="cd06581">
    <property type="entry name" value="TM_PBP1_LivM_like"/>
    <property type="match status" value="1"/>
</dbReference>
<dbReference type="PANTHER" id="PTHR30482">
    <property type="entry name" value="HIGH-AFFINITY BRANCHED-CHAIN AMINO ACID TRANSPORT SYSTEM PERMEASE"/>
    <property type="match status" value="1"/>
</dbReference>
<evidence type="ECO:0000256" key="2">
    <source>
        <dbReference type="ARBA" id="ARBA00022475"/>
    </source>
</evidence>
<dbReference type="RefSeq" id="WP_191909130.1">
    <property type="nucleotide sequence ID" value="NZ_CP042582.1"/>
</dbReference>
<dbReference type="GO" id="GO:0005524">
    <property type="term" value="F:ATP binding"/>
    <property type="evidence" value="ECO:0007669"/>
    <property type="project" value="UniProtKB-KW"/>
</dbReference>
<proteinExistence type="predicted"/>
<sequence length="346" mass="37436">MTDTKPATPTSLPEELADKLRPHHFLIAAFLLAYPLIASDFWIVQIGAQTFFMGLIGLSLMLLAGYGGMVSLAQLAIAGLAGYIYAILGENSMNLGLGWPWWVVIPLALAIAVAFATIVGTLSVRTEGIYTIMITLAMSVALFYFCQQNYSIFNGFKGYAGLAPPQVFGIDWRAPVPFYYLALAVGALGYFGVLWLSRSTFGIALQAIRDNPRRMAALGYNVRAHRIAAYAVAGLLAGFGGLFLVWFNGRISPGTINVGNAINILVIAILGGLRRPIGPFIGALIFLLLDNFAIDLIDRDRFNLVIGAAFLAVVLFSPDGVLGLWDGLKRRLAKTAAERGKDMRVR</sequence>
<dbReference type="KEGG" id="hadh:FRZ61_41370"/>
<comment type="subcellular location">
    <subcellularLocation>
        <location evidence="1">Cell membrane</location>
        <topology evidence="1">Multi-pass membrane protein</topology>
    </subcellularLocation>
</comment>
<feature type="transmembrane region" description="Helical" evidence="6">
    <location>
        <begin position="100"/>
        <end position="122"/>
    </location>
</feature>
<dbReference type="PANTHER" id="PTHR30482:SF17">
    <property type="entry name" value="ABC TRANSPORTER ATP-BINDING PROTEIN"/>
    <property type="match status" value="1"/>
</dbReference>
<dbReference type="EMBL" id="CP042582">
    <property type="protein sequence ID" value="QEX24196.1"/>
    <property type="molecule type" value="Genomic_DNA"/>
</dbReference>
<evidence type="ECO:0000313" key="7">
    <source>
        <dbReference type="EMBL" id="QEX24196.1"/>
    </source>
</evidence>
<accession>A0A5J6N9K8</accession>
<feature type="transmembrane region" description="Helical" evidence="6">
    <location>
        <begin position="280"/>
        <end position="297"/>
    </location>
</feature>
<feature type="transmembrane region" description="Helical" evidence="6">
    <location>
        <begin position="55"/>
        <end position="88"/>
    </location>
</feature>
<reference evidence="7 8" key="1">
    <citation type="submission" date="2019-08" db="EMBL/GenBank/DDBJ databases">
        <title>Hyperibacter terrae gen. nov., sp. nov. and Hyperibacter viscosus sp. nov., two new members in the family Rhodospirillaceae isolated from the rhizosphere of Hypericum perforatum.</title>
        <authorList>
            <person name="Noviana Z."/>
        </authorList>
    </citation>
    <scope>NUCLEOTIDE SEQUENCE [LARGE SCALE GENOMIC DNA]</scope>
    <source>
        <strain evidence="7 8">R5959</strain>
    </source>
</reference>
<feature type="transmembrane region" description="Helical" evidence="6">
    <location>
        <begin position="254"/>
        <end position="273"/>
    </location>
</feature>
<keyword evidence="3 6" id="KW-0812">Transmembrane</keyword>
<organism evidence="7 8">
    <name type="scientific">Hypericibacter adhaerens</name>
    <dbReference type="NCBI Taxonomy" id="2602016"/>
    <lineage>
        <taxon>Bacteria</taxon>
        <taxon>Pseudomonadati</taxon>
        <taxon>Pseudomonadota</taxon>
        <taxon>Alphaproteobacteria</taxon>
        <taxon>Rhodospirillales</taxon>
        <taxon>Dongiaceae</taxon>
        <taxon>Hypericibacter</taxon>
    </lineage>
</organism>
<feature type="transmembrane region" description="Helical" evidence="6">
    <location>
        <begin position="303"/>
        <end position="325"/>
    </location>
</feature>
<dbReference type="GO" id="GO:0005886">
    <property type="term" value="C:plasma membrane"/>
    <property type="evidence" value="ECO:0007669"/>
    <property type="project" value="UniProtKB-SubCell"/>
</dbReference>
<keyword evidence="5 6" id="KW-0472">Membrane</keyword>
<dbReference type="GO" id="GO:0015658">
    <property type="term" value="F:branched-chain amino acid transmembrane transporter activity"/>
    <property type="evidence" value="ECO:0007669"/>
    <property type="project" value="InterPro"/>
</dbReference>
<keyword evidence="7" id="KW-0547">Nucleotide-binding</keyword>
<feature type="transmembrane region" description="Helical" evidence="6">
    <location>
        <begin position="178"/>
        <end position="206"/>
    </location>
</feature>
<evidence type="ECO:0000313" key="8">
    <source>
        <dbReference type="Proteomes" id="UP000325797"/>
    </source>
</evidence>
<gene>
    <name evidence="7" type="ORF">FRZ61_41370</name>
</gene>
<dbReference type="AlphaFoldDB" id="A0A5J6N9K8"/>
<evidence type="ECO:0000256" key="3">
    <source>
        <dbReference type="ARBA" id="ARBA00022692"/>
    </source>
</evidence>
<feature type="transmembrane region" description="Helical" evidence="6">
    <location>
        <begin position="227"/>
        <end position="248"/>
    </location>
</feature>